<dbReference type="AlphaFoldDB" id="A0A7K3NNU7"/>
<dbReference type="Pfam" id="PF14279">
    <property type="entry name" value="HNH_5"/>
    <property type="match status" value="1"/>
</dbReference>
<feature type="domain" description="HNH endonuclease 5" evidence="1">
    <location>
        <begin position="7"/>
        <end position="56"/>
    </location>
</feature>
<keyword evidence="2" id="KW-0255">Endonuclease</keyword>
<keyword evidence="2" id="KW-0378">Hydrolase</keyword>
<evidence type="ECO:0000313" key="3">
    <source>
        <dbReference type="Proteomes" id="UP000469724"/>
    </source>
</evidence>
<name>A0A7K3NNU7_9BACT</name>
<gene>
    <name evidence="2" type="ORF">G3N56_14120</name>
</gene>
<organism evidence="2 3">
    <name type="scientific">Desulfolutivibrio sulfodismutans</name>
    <dbReference type="NCBI Taxonomy" id="63561"/>
    <lineage>
        <taxon>Bacteria</taxon>
        <taxon>Pseudomonadati</taxon>
        <taxon>Thermodesulfobacteriota</taxon>
        <taxon>Desulfovibrionia</taxon>
        <taxon>Desulfovibrionales</taxon>
        <taxon>Desulfovibrionaceae</taxon>
        <taxon>Desulfolutivibrio</taxon>
    </lineage>
</organism>
<dbReference type="Proteomes" id="UP000469724">
    <property type="component" value="Unassembled WGS sequence"/>
</dbReference>
<protein>
    <submittedName>
        <fullName evidence="2">HNH endonuclease</fullName>
    </submittedName>
</protein>
<proteinExistence type="predicted"/>
<dbReference type="InterPro" id="IPR029471">
    <property type="entry name" value="HNH_5"/>
</dbReference>
<evidence type="ECO:0000259" key="1">
    <source>
        <dbReference type="Pfam" id="PF14279"/>
    </source>
</evidence>
<dbReference type="GO" id="GO:0004519">
    <property type="term" value="F:endonuclease activity"/>
    <property type="evidence" value="ECO:0007669"/>
    <property type="project" value="UniProtKB-KW"/>
</dbReference>
<dbReference type="EMBL" id="JAAGRQ010000066">
    <property type="protein sequence ID" value="NDY57868.1"/>
    <property type="molecule type" value="Genomic_DNA"/>
</dbReference>
<keyword evidence="3" id="KW-1185">Reference proteome</keyword>
<comment type="caution">
    <text evidence="2">The sequence shown here is derived from an EMBL/GenBank/DDBJ whole genome shotgun (WGS) entry which is preliminary data.</text>
</comment>
<sequence>MQNYNSCIFCGNKGPYHSVEHIIPEGLGNDNLILKEKVCDKCNQYFGSKIENYVLKSTPIGFWRSYLRIVGKGRKLSDFKTGNTKKKGRLPRYHSANDSFCLKCHRDGFTSIDLSEEHISKISSDNNASLKVVLTPYMLSMMGRFLLKIGIELLCYNGIDVTSNKRFYQARKFSRYGNFKELWPIFHYNNGNLSDLVKNGEDNLGIFQEIFCYQFNIFEYTDYIILSLQVGIDVFSVCIDEQYPSPNMEKCFPHDLHILYYSPDQINPL</sequence>
<keyword evidence="2" id="KW-0540">Nuclease</keyword>
<evidence type="ECO:0000313" key="2">
    <source>
        <dbReference type="EMBL" id="NDY57868.1"/>
    </source>
</evidence>
<accession>A0A7K3NNU7</accession>
<reference evidence="2 3" key="1">
    <citation type="submission" date="2020-02" db="EMBL/GenBank/DDBJ databases">
        <title>Comparative genomics of sulfur disproportionating microorganisms.</title>
        <authorList>
            <person name="Ward L.M."/>
            <person name="Bertran E."/>
            <person name="Johnston D.T."/>
        </authorList>
    </citation>
    <scope>NUCLEOTIDE SEQUENCE [LARGE SCALE GENOMIC DNA]</scope>
    <source>
        <strain evidence="2 3">DSM 3696</strain>
    </source>
</reference>
<dbReference type="RefSeq" id="WP_163302951.1">
    <property type="nucleotide sequence ID" value="NZ_JAAGRQ010000066.1"/>
</dbReference>